<feature type="chain" id="PRO_5024366194" evidence="1">
    <location>
        <begin position="24"/>
        <end position="240"/>
    </location>
</feature>
<reference evidence="3 4" key="1">
    <citation type="submission" date="2019-05" db="EMBL/GenBank/DDBJ databases">
        <title>Hymenobacter edaphi sp. nov., isolated from abandoned arsenic-contaminated farmland soil.</title>
        <authorList>
            <person name="Nie L."/>
        </authorList>
    </citation>
    <scope>NUCLEOTIDE SEQUENCE [LARGE SCALE GENOMIC DNA]</scope>
    <source>
        <strain evidence="3 4">1-3-3-8</strain>
    </source>
</reference>
<evidence type="ECO:0000313" key="3">
    <source>
        <dbReference type="EMBL" id="TLM90434.1"/>
    </source>
</evidence>
<comment type="caution">
    <text evidence="3">The sequence shown here is derived from an EMBL/GenBank/DDBJ whole genome shotgun (WGS) entry which is preliminary data.</text>
</comment>
<evidence type="ECO:0000313" key="4">
    <source>
        <dbReference type="Proteomes" id="UP000305517"/>
    </source>
</evidence>
<keyword evidence="4" id="KW-1185">Reference proteome</keyword>
<dbReference type="PROSITE" id="PS51257">
    <property type="entry name" value="PROKAR_LIPOPROTEIN"/>
    <property type="match status" value="1"/>
</dbReference>
<dbReference type="EMBL" id="VAJM01000009">
    <property type="protein sequence ID" value="TLM90434.1"/>
    <property type="molecule type" value="Genomic_DNA"/>
</dbReference>
<dbReference type="Proteomes" id="UP000305517">
    <property type="component" value="Unassembled WGS sequence"/>
</dbReference>
<sequence length="240" mass="25218">MNHPLKRIGHLLLLAAVPATFLASCGGDDDPDPVTPAPDQGQVQAVHVAPYNKVKIDLLVDDQKAADADYGRATGYKAANSGNRVLKVKATTTQADVVPAITQTIEKDKRYTLYVYNPTASTVGTLITTDDQTAPAAGKANVRFVNAGFGAGNVTLTYQGTGATPIVSNLAYGAASQQPTTVDARAYTLEAREAAGLGNTLKSKAVTFESGKIYTVVLRGRNSLAVPTDEQLELDVITNN</sequence>
<feature type="signal peptide" evidence="1">
    <location>
        <begin position="1"/>
        <end position="23"/>
    </location>
</feature>
<organism evidence="3 4">
    <name type="scientific">Hymenobacter jeollabukensis</name>
    <dbReference type="NCBI Taxonomy" id="2025313"/>
    <lineage>
        <taxon>Bacteria</taxon>
        <taxon>Pseudomonadati</taxon>
        <taxon>Bacteroidota</taxon>
        <taxon>Cytophagia</taxon>
        <taxon>Cytophagales</taxon>
        <taxon>Hymenobacteraceae</taxon>
        <taxon>Hymenobacter</taxon>
    </lineage>
</organism>
<dbReference type="AlphaFoldDB" id="A0A5R8WM85"/>
<feature type="domain" description="DUF4397" evidence="2">
    <location>
        <begin position="42"/>
        <end position="156"/>
    </location>
</feature>
<dbReference type="OrthoDB" id="9792011at2"/>
<evidence type="ECO:0000256" key="1">
    <source>
        <dbReference type="SAM" id="SignalP"/>
    </source>
</evidence>
<proteinExistence type="predicted"/>
<dbReference type="RefSeq" id="WP_138079683.1">
    <property type="nucleotide sequence ID" value="NZ_VAJM01000009.1"/>
</dbReference>
<gene>
    <name evidence="3" type="ORF">FDY95_17080</name>
</gene>
<evidence type="ECO:0000259" key="2">
    <source>
        <dbReference type="Pfam" id="PF14344"/>
    </source>
</evidence>
<accession>A0A5R8WM85</accession>
<protein>
    <submittedName>
        <fullName evidence="3">DUF4397 domain-containing protein</fullName>
    </submittedName>
</protein>
<keyword evidence="1" id="KW-0732">Signal</keyword>
<name>A0A5R8WM85_9BACT</name>
<dbReference type="InterPro" id="IPR025510">
    <property type="entry name" value="DUF4397"/>
</dbReference>
<dbReference type="Pfam" id="PF14344">
    <property type="entry name" value="DUF4397"/>
    <property type="match status" value="1"/>
</dbReference>